<dbReference type="EMBL" id="VSRR010000021">
    <property type="protein sequence ID" value="MPC08209.1"/>
    <property type="molecule type" value="Genomic_DNA"/>
</dbReference>
<sequence>MDDYGALHQVPRLENGGLALVPRVSLLAYVVEGEVELVHVQPHVPLLLDSELPDAVHVLTVAAVHVRLVFGVDYIALRGCGDDSRAADRAVDELVRAFKYGRGGLEVVLHGVAVVDVHLQRERRAVGHNARRDAIPRHPHLADADVGAVTEGIDNLQFVNLIVQTVHTSVVIVLEVCGVDGEEDATVLVSRRLEVVAAHDIFFSLVQEGVERRAKLSLGPHKGLE</sequence>
<protein>
    <submittedName>
        <fullName evidence="1">Uncharacterized protein</fullName>
    </submittedName>
</protein>
<accession>A0A5B7CF89</accession>
<gene>
    <name evidence="1" type="ORF">E2C01_000785</name>
</gene>
<name>A0A5B7CF89_PORTR</name>
<reference evidence="1 2" key="1">
    <citation type="submission" date="2019-05" db="EMBL/GenBank/DDBJ databases">
        <title>Another draft genome of Portunus trituberculatus and its Hox gene families provides insights of decapod evolution.</title>
        <authorList>
            <person name="Jeong J.-H."/>
            <person name="Song I."/>
            <person name="Kim S."/>
            <person name="Choi T."/>
            <person name="Kim D."/>
            <person name="Ryu S."/>
            <person name="Kim W."/>
        </authorList>
    </citation>
    <scope>NUCLEOTIDE SEQUENCE [LARGE SCALE GENOMIC DNA]</scope>
    <source>
        <tissue evidence="1">Muscle</tissue>
    </source>
</reference>
<dbReference type="Proteomes" id="UP000324222">
    <property type="component" value="Unassembled WGS sequence"/>
</dbReference>
<evidence type="ECO:0000313" key="2">
    <source>
        <dbReference type="Proteomes" id="UP000324222"/>
    </source>
</evidence>
<organism evidence="1 2">
    <name type="scientific">Portunus trituberculatus</name>
    <name type="common">Swimming crab</name>
    <name type="synonym">Neptunus trituberculatus</name>
    <dbReference type="NCBI Taxonomy" id="210409"/>
    <lineage>
        <taxon>Eukaryota</taxon>
        <taxon>Metazoa</taxon>
        <taxon>Ecdysozoa</taxon>
        <taxon>Arthropoda</taxon>
        <taxon>Crustacea</taxon>
        <taxon>Multicrustacea</taxon>
        <taxon>Malacostraca</taxon>
        <taxon>Eumalacostraca</taxon>
        <taxon>Eucarida</taxon>
        <taxon>Decapoda</taxon>
        <taxon>Pleocyemata</taxon>
        <taxon>Brachyura</taxon>
        <taxon>Eubrachyura</taxon>
        <taxon>Portunoidea</taxon>
        <taxon>Portunidae</taxon>
        <taxon>Portuninae</taxon>
        <taxon>Portunus</taxon>
    </lineage>
</organism>
<comment type="caution">
    <text evidence="1">The sequence shown here is derived from an EMBL/GenBank/DDBJ whole genome shotgun (WGS) entry which is preliminary data.</text>
</comment>
<keyword evidence="2" id="KW-1185">Reference proteome</keyword>
<evidence type="ECO:0000313" key="1">
    <source>
        <dbReference type="EMBL" id="MPC08209.1"/>
    </source>
</evidence>
<dbReference type="AlphaFoldDB" id="A0A5B7CF89"/>
<proteinExistence type="predicted"/>